<organism evidence="9 10">
    <name type="scientific">Aspergillus niger</name>
    <dbReference type="NCBI Taxonomy" id="5061"/>
    <lineage>
        <taxon>Eukaryota</taxon>
        <taxon>Fungi</taxon>
        <taxon>Dikarya</taxon>
        <taxon>Ascomycota</taxon>
        <taxon>Pezizomycotina</taxon>
        <taxon>Eurotiomycetes</taxon>
        <taxon>Eurotiomycetidae</taxon>
        <taxon>Eurotiales</taxon>
        <taxon>Aspergillaceae</taxon>
        <taxon>Aspergillus</taxon>
        <taxon>Aspergillus subgen. Circumdati</taxon>
    </lineage>
</organism>
<keyword evidence="2" id="KW-0719">Serine esterase</keyword>
<dbReference type="VEuPathDB" id="FungiDB:An15g05280"/>
<gene>
    <name evidence="9" type="ORF">ABL_03651</name>
</gene>
<keyword evidence="3" id="KW-0479">Metal-binding</keyword>
<feature type="signal peptide" evidence="8">
    <location>
        <begin position="1"/>
        <end position="23"/>
    </location>
</feature>
<dbReference type="Pfam" id="PF07519">
    <property type="entry name" value="Tannase"/>
    <property type="match status" value="1"/>
</dbReference>
<keyword evidence="4 8" id="KW-0732">Signal</keyword>
<evidence type="ECO:0000256" key="2">
    <source>
        <dbReference type="ARBA" id="ARBA00022487"/>
    </source>
</evidence>
<dbReference type="InterPro" id="IPR011118">
    <property type="entry name" value="Tannase/feruloyl_esterase"/>
</dbReference>
<dbReference type="VEuPathDB" id="FungiDB:ATCC64974_28740"/>
<dbReference type="InterPro" id="IPR029058">
    <property type="entry name" value="AB_hydrolase_fold"/>
</dbReference>
<dbReference type="EMBL" id="BCMY01000005">
    <property type="protein sequence ID" value="GAQ40498.1"/>
    <property type="molecule type" value="Genomic_DNA"/>
</dbReference>
<dbReference type="PANTHER" id="PTHR33938">
    <property type="entry name" value="FERULOYL ESTERASE B-RELATED"/>
    <property type="match status" value="1"/>
</dbReference>
<dbReference type="VEuPathDB" id="FungiDB:ASPNIDRAFT2_1134144"/>
<dbReference type="OrthoDB" id="3039123at2759"/>
<accession>A0A100IFW1</accession>
<dbReference type="PaxDb" id="5061-CADANGAP00011975"/>
<dbReference type="OMA" id="NWVDMAV"/>
<protein>
    <recommendedName>
        <fullName evidence="8">Carboxylic ester hydrolase</fullName>
        <ecNumber evidence="8">3.1.1.-</ecNumber>
    </recommendedName>
</protein>
<dbReference type="SUPFAM" id="SSF53474">
    <property type="entry name" value="alpha/beta-Hydrolases"/>
    <property type="match status" value="1"/>
</dbReference>
<dbReference type="EC" id="3.1.1.-" evidence="8"/>
<keyword evidence="7" id="KW-1015">Disulfide bond</keyword>
<evidence type="ECO:0000313" key="10">
    <source>
        <dbReference type="Proteomes" id="UP000068243"/>
    </source>
</evidence>
<comment type="similarity">
    <text evidence="1 8">Belongs to the tannase family.</text>
</comment>
<sequence>MAMTLRFLHLVTSLFTFFSVALGSNDCSIETFQAFLDANGTAARVVYARYYAENSTFVNPNISSATNPTQLPAACAIQVNATTNVDTHFSFGVFLPDTWNERFFHAAQEGEDINWVDMAVGLRYGFASVATDTGHTGSDMDGVWWKNPESINDWAWRANHLTSVLGKFLVESFYGQKPKYSYFAGCSTGGRQAMKETQKFPRDYDGVIAACPAWWTTHQQLYNLKQTTYQAPQGSAHTIPMEMFAVIGAEAIRQCDPQDGLVDNIISDPLGCHFDYLPLLCTEAKNTSCLIGPQIETLHKIYNDWVETNQTFVYTHPLYGSEAMWNESGVIGNGSAGNEDSQLWYPQHILGLANFTVQDFDYSVVQYADQTDPGDSSADNYDLAEFYHHGGKLIHYHGHSDAIVPPGIGLYYRDHMAATLAPQGIDIDDFYRFFAIPGMEHCYHTPSTMGAPWYIAGPTQASTLSPSLYSVPGYQDAKHDIFLALINWVENGTAPDYIIGSRFNSSVEYTSNTIDKQRPICAYPKLAHVRTTSNLPNIRDEILKDNAKRIIIRMKSEGSEDCRTTAYRIVGEVFLDWKQDNRILFLAIQVWGNRIFVNVDVNRDNYNYDTAHKDQTVLPVYVLRRHRGNWHLIRWPQENRSVAVQIVELHRVTGYGAEIPFYENHNSRVVHANPREYVK</sequence>
<feature type="chain" id="PRO_5006988836" description="Carboxylic ester hydrolase" evidence="8">
    <location>
        <begin position="24"/>
        <end position="679"/>
    </location>
</feature>
<evidence type="ECO:0000256" key="3">
    <source>
        <dbReference type="ARBA" id="ARBA00022723"/>
    </source>
</evidence>
<keyword evidence="5 8" id="KW-0378">Hydrolase</keyword>
<proteinExistence type="inferred from homology"/>
<dbReference type="GO" id="GO:0030600">
    <property type="term" value="F:feruloyl esterase activity"/>
    <property type="evidence" value="ECO:0007669"/>
    <property type="project" value="UniProtKB-ARBA"/>
</dbReference>
<name>A0A100IFW1_ASPNG</name>
<evidence type="ECO:0000256" key="8">
    <source>
        <dbReference type="RuleBase" id="RU361238"/>
    </source>
</evidence>
<comment type="caution">
    <text evidence="9">The sequence shown here is derived from an EMBL/GenBank/DDBJ whole genome shotgun (WGS) entry which is preliminary data.</text>
</comment>
<dbReference type="PANTHER" id="PTHR33938:SF2">
    <property type="entry name" value="CARBOXYLIC ESTER HYDROLASE"/>
    <property type="match status" value="1"/>
</dbReference>
<keyword evidence="6" id="KW-0106">Calcium</keyword>
<dbReference type="VEuPathDB" id="FungiDB:M747DRAFT_369030"/>
<dbReference type="GO" id="GO:0046872">
    <property type="term" value="F:metal ion binding"/>
    <property type="evidence" value="ECO:0007669"/>
    <property type="project" value="UniProtKB-KW"/>
</dbReference>
<evidence type="ECO:0000256" key="7">
    <source>
        <dbReference type="ARBA" id="ARBA00023157"/>
    </source>
</evidence>
<evidence type="ECO:0000256" key="5">
    <source>
        <dbReference type="ARBA" id="ARBA00022801"/>
    </source>
</evidence>
<evidence type="ECO:0000256" key="1">
    <source>
        <dbReference type="ARBA" id="ARBA00006249"/>
    </source>
</evidence>
<dbReference type="AlphaFoldDB" id="A0A100IFW1"/>
<evidence type="ECO:0000256" key="6">
    <source>
        <dbReference type="ARBA" id="ARBA00022837"/>
    </source>
</evidence>
<reference evidence="10" key="1">
    <citation type="journal article" date="2016" name="Genome Announc.">
        <title>Draft genome sequence of Aspergillus niger strain An76.</title>
        <authorList>
            <person name="Gong W."/>
            <person name="Cheng Z."/>
            <person name="Zhang H."/>
            <person name="Liu L."/>
            <person name="Gao P."/>
            <person name="Wang L."/>
        </authorList>
    </citation>
    <scope>NUCLEOTIDE SEQUENCE [LARGE SCALE GENOMIC DNA]</scope>
    <source>
        <strain evidence="10">An76</strain>
    </source>
</reference>
<dbReference type="Proteomes" id="UP000068243">
    <property type="component" value="Unassembled WGS sequence"/>
</dbReference>
<evidence type="ECO:0000313" key="9">
    <source>
        <dbReference type="EMBL" id="GAQ40498.1"/>
    </source>
</evidence>
<evidence type="ECO:0000256" key="4">
    <source>
        <dbReference type="ARBA" id="ARBA00022729"/>
    </source>
</evidence>
<dbReference type="Gene3D" id="3.40.50.1820">
    <property type="entry name" value="alpha/beta hydrolase"/>
    <property type="match status" value="1"/>
</dbReference>